<reference evidence="2 3" key="1">
    <citation type="submission" date="2016-10" db="EMBL/GenBank/DDBJ databases">
        <title>The Draft Genome Sequence of Actinokineospora bangkokensis 44EHWT reveals the biosynthetic pathway of antifungal compounds Thailandins with unusual extender unit butylmalonyl-CoA.</title>
        <authorList>
            <person name="Greule A."/>
            <person name="Intra B."/>
            <person name="Flemming S."/>
            <person name="Rommel M.G."/>
            <person name="Panbangred W."/>
            <person name="Bechthold A."/>
        </authorList>
    </citation>
    <scope>NUCLEOTIDE SEQUENCE [LARGE SCALE GENOMIC DNA]</scope>
    <source>
        <strain evidence="2 3">44EHW</strain>
    </source>
</reference>
<dbReference type="EMBL" id="MKQR01000007">
    <property type="protein sequence ID" value="OLR94550.1"/>
    <property type="molecule type" value="Genomic_DNA"/>
</dbReference>
<feature type="domain" description="NACHT N-terminal Helical" evidence="1">
    <location>
        <begin position="2"/>
        <end position="223"/>
    </location>
</feature>
<comment type="caution">
    <text evidence="2">The sequence shown here is derived from an EMBL/GenBank/DDBJ whole genome shotgun (WGS) entry which is preliminary data.</text>
</comment>
<sequence length="1060" mass="117334">MKPLTYRDAVTLLGRGGQPLVDALDKVFGGLLLAATPGVPDLLSIFDAKSELTRVGSELVARGIDRRHGLGQVDRVQRLRAARGVLVVTAFFEAVAELSRSVQAEVPVLSRREQLGLAAESSAESLKQVAEVILGSRLPELGVQAAPAETRAALQEFYGGLNERFLDFVRGLSWWEELGPLRRQALSDALARTPLVAVDRFEGSLVRAAAECPEFSIWLSLSENRATHERVRDVQRAVSQLLDRAQPVERAAPAFQGVLRSNRAVLGRKLVKADDLPEGLDAPTVEDAYVDPMFKLAKAGALTSISSEDFWDRVPPRAGFSAFFLAHLSTPAAWEAPLVVLGHPGAGKSLLTEVQAATLPSPDFVVVRVPLRDVRAEAEVHDQVEQAIRLSTHESVSWPEFARAAGESVLLLFLDGFDELIQATGVSKSDYLVRVQRFQEVERTQGRHVGVVVTSRVTVADRMRLPGEVLVARIERFEVDQIQSWVDVWNYTNRDYLRANGRSPLTLETIERHLDLVSQPLLLLMVALYDAESGALQGETDKLSKSELYERLLVRFARREVSKRVDPEDDAEVEKELLILSVVAIGMFNRGAQWITDEELAADLVALGLAGDSRPAVTAAHQRLAGQARDALGRFFYIHRARATVDDQEIGTYEFLHATFGEYLVARLTWRCVVDLVERIRVARSALFADNGHVDDARLRGFLSCSVLSVRTTTMEFLVEEAARTPGEQLRAMREALLAAFRALQQPGREVPQDAYQPVAMTQVERAATYSANLVLLLTVVADGVSSADLFPEDDLHGERWSRLARLWQSQLSGSAWHSVVEAFAVRRGGPAGKVLVHSRGREWVPASEATFFRAARLIAAPELDHVVSAIGGPTGFFARTLPYTVFTETGAKPVVAELLAAFLFHARGRRWEERRPVYLRLVNFAAPVASEHAALVFQLLVNDELVPESFLREHLHEVDLPMLGQRVRNLGLYLKLLDREGGREHALEALNATLQEGVSLEQAAEIWCALADRRIPVADYTEALGDYAHDLRWPQRDTALAHRPDLLSRLSALEDDELL</sequence>
<dbReference type="InterPro" id="IPR027417">
    <property type="entry name" value="P-loop_NTPase"/>
</dbReference>
<protein>
    <recommendedName>
        <fullName evidence="1">NACHT N-terminal Helical domain-containing protein</fullName>
    </recommendedName>
</protein>
<dbReference type="AlphaFoldDB" id="A0A1Q9LRA1"/>
<dbReference type="STRING" id="1193682.BJP25_12485"/>
<gene>
    <name evidence="2" type="ORF">BJP25_12485</name>
</gene>
<dbReference type="Gene3D" id="3.40.50.300">
    <property type="entry name" value="P-loop containing nucleotide triphosphate hydrolases"/>
    <property type="match status" value="1"/>
</dbReference>
<evidence type="ECO:0000259" key="1">
    <source>
        <dbReference type="Pfam" id="PF22738"/>
    </source>
</evidence>
<dbReference type="SUPFAM" id="SSF52540">
    <property type="entry name" value="P-loop containing nucleoside triphosphate hydrolases"/>
    <property type="match status" value="1"/>
</dbReference>
<organism evidence="2 3">
    <name type="scientific">Actinokineospora bangkokensis</name>
    <dbReference type="NCBI Taxonomy" id="1193682"/>
    <lineage>
        <taxon>Bacteria</taxon>
        <taxon>Bacillati</taxon>
        <taxon>Actinomycetota</taxon>
        <taxon>Actinomycetes</taxon>
        <taxon>Pseudonocardiales</taxon>
        <taxon>Pseudonocardiaceae</taxon>
        <taxon>Actinokineospora</taxon>
    </lineage>
</organism>
<dbReference type="Proteomes" id="UP000186040">
    <property type="component" value="Unassembled WGS sequence"/>
</dbReference>
<dbReference type="Pfam" id="PF22738">
    <property type="entry name" value="NNH7"/>
    <property type="match status" value="1"/>
</dbReference>
<dbReference type="InterPro" id="IPR054567">
    <property type="entry name" value="NNH7"/>
</dbReference>
<dbReference type="RefSeq" id="WP_075973928.1">
    <property type="nucleotide sequence ID" value="NZ_MKQR01000007.1"/>
</dbReference>
<evidence type="ECO:0000313" key="2">
    <source>
        <dbReference type="EMBL" id="OLR94550.1"/>
    </source>
</evidence>
<accession>A0A1Q9LRA1</accession>
<name>A0A1Q9LRA1_9PSEU</name>
<evidence type="ECO:0000313" key="3">
    <source>
        <dbReference type="Proteomes" id="UP000186040"/>
    </source>
</evidence>
<proteinExistence type="predicted"/>
<keyword evidence="3" id="KW-1185">Reference proteome</keyword>